<proteinExistence type="predicted"/>
<protein>
    <submittedName>
        <fullName evidence="1">Uncharacterized protein</fullName>
    </submittedName>
</protein>
<organism evidence="1 2">
    <name type="scientific">Vitis vinifera</name>
    <name type="common">Grape</name>
    <dbReference type="NCBI Taxonomy" id="29760"/>
    <lineage>
        <taxon>Eukaryota</taxon>
        <taxon>Viridiplantae</taxon>
        <taxon>Streptophyta</taxon>
        <taxon>Embryophyta</taxon>
        <taxon>Tracheophyta</taxon>
        <taxon>Spermatophyta</taxon>
        <taxon>Magnoliopsida</taxon>
        <taxon>eudicotyledons</taxon>
        <taxon>Gunneridae</taxon>
        <taxon>Pentapetalae</taxon>
        <taxon>rosids</taxon>
        <taxon>Vitales</taxon>
        <taxon>Vitaceae</taxon>
        <taxon>Viteae</taxon>
        <taxon>Vitis</taxon>
    </lineage>
</organism>
<gene>
    <name evidence="1" type="ORF">VitviT2T_023483</name>
</gene>
<accession>A0ABY9DG21</accession>
<sequence>MFRRRMDIFEPQPLSPFTCSIETLDFSVFPEESLLSLPLPFFNPKHGLFDLRALPFAVFHTVTDLIPIQKNPSSSVLTGVVKASFEEGDRKHRWTAEIRSTRKDAVDRKYKWTAEINGAKCGKLTPEIKGKHSDDIWTVEIKGPKSAAAVQGKVLRRVYVHLPGVRQRLNTRAIIVQLRLLDRLLLARKVEPLPRCKGKEKSVVTSRCSTDGTDELQNLLGTSITISSSHAGAGIGKEQVEGAQGIV</sequence>
<evidence type="ECO:0000313" key="2">
    <source>
        <dbReference type="Proteomes" id="UP001227230"/>
    </source>
</evidence>
<dbReference type="Proteomes" id="UP001227230">
    <property type="component" value="Chromosome 15"/>
</dbReference>
<evidence type="ECO:0000313" key="1">
    <source>
        <dbReference type="EMBL" id="WKA05520.1"/>
    </source>
</evidence>
<dbReference type="EMBL" id="CP126662">
    <property type="protein sequence ID" value="WKA05520.1"/>
    <property type="molecule type" value="Genomic_DNA"/>
</dbReference>
<name>A0ABY9DG21_VITVI</name>
<reference evidence="1 2" key="1">
    <citation type="journal article" date="2023" name="Hortic Res">
        <title>The complete reference genome for grapevine (Vitis vinifera L.) genetics and breeding.</title>
        <authorList>
            <person name="Shi X."/>
            <person name="Cao S."/>
            <person name="Wang X."/>
            <person name="Huang S."/>
            <person name="Wang Y."/>
            <person name="Liu Z."/>
            <person name="Liu W."/>
            <person name="Leng X."/>
            <person name="Peng Y."/>
            <person name="Wang N."/>
            <person name="Wang Y."/>
            <person name="Ma Z."/>
            <person name="Xu X."/>
            <person name="Zhang F."/>
            <person name="Xue H."/>
            <person name="Zhong H."/>
            <person name="Wang Y."/>
            <person name="Zhang K."/>
            <person name="Velt A."/>
            <person name="Avia K."/>
            <person name="Holtgrawe D."/>
            <person name="Grimplet J."/>
            <person name="Matus J.T."/>
            <person name="Ware D."/>
            <person name="Wu X."/>
            <person name="Wang H."/>
            <person name="Liu C."/>
            <person name="Fang Y."/>
            <person name="Rustenholz C."/>
            <person name="Cheng Z."/>
            <person name="Xiao H."/>
            <person name="Zhou Y."/>
        </authorList>
    </citation>
    <scope>NUCLEOTIDE SEQUENCE [LARGE SCALE GENOMIC DNA]</scope>
    <source>
        <strain evidence="2">cv. Pinot noir / PN40024</strain>
        <tissue evidence="1">Leaf</tissue>
    </source>
</reference>
<keyword evidence="2" id="KW-1185">Reference proteome</keyword>